<protein>
    <recommendedName>
        <fullName evidence="7">5'-nucleotidase SurE</fullName>
        <ecNumber evidence="7">3.1.3.5</ecNumber>
    </recommendedName>
    <alternativeName>
        <fullName evidence="7">Nucleoside 5'-monophosphate phosphohydrolase</fullName>
    </alternativeName>
</protein>
<dbReference type="Gene3D" id="3.40.1210.10">
    <property type="entry name" value="Survival protein SurE-like phosphatase/nucleotidase"/>
    <property type="match status" value="1"/>
</dbReference>
<comment type="similarity">
    <text evidence="2 7">Belongs to the SurE nucleotidase family.</text>
</comment>
<dbReference type="Proteomes" id="UP000268469">
    <property type="component" value="Unassembled WGS sequence"/>
</dbReference>
<evidence type="ECO:0000256" key="1">
    <source>
        <dbReference type="ARBA" id="ARBA00000815"/>
    </source>
</evidence>
<organism evidence="9 10">
    <name type="scientific">candidate division WOR-3 bacterium</name>
    <dbReference type="NCBI Taxonomy" id="2052148"/>
    <lineage>
        <taxon>Bacteria</taxon>
        <taxon>Bacteria division WOR-3</taxon>
    </lineage>
</organism>
<evidence type="ECO:0000256" key="3">
    <source>
        <dbReference type="ARBA" id="ARBA00022490"/>
    </source>
</evidence>
<dbReference type="EMBL" id="QNBE01000063">
    <property type="protein sequence ID" value="RKX69854.1"/>
    <property type="molecule type" value="Genomic_DNA"/>
</dbReference>
<dbReference type="GO" id="GO:0004309">
    <property type="term" value="F:exopolyphosphatase activity"/>
    <property type="evidence" value="ECO:0007669"/>
    <property type="project" value="TreeGrafter"/>
</dbReference>
<dbReference type="PANTHER" id="PTHR30457">
    <property type="entry name" value="5'-NUCLEOTIDASE SURE"/>
    <property type="match status" value="1"/>
</dbReference>
<comment type="catalytic activity">
    <reaction evidence="1 7">
        <text>a ribonucleoside 5'-phosphate + H2O = a ribonucleoside + phosphate</text>
        <dbReference type="Rhea" id="RHEA:12484"/>
        <dbReference type="ChEBI" id="CHEBI:15377"/>
        <dbReference type="ChEBI" id="CHEBI:18254"/>
        <dbReference type="ChEBI" id="CHEBI:43474"/>
        <dbReference type="ChEBI" id="CHEBI:58043"/>
        <dbReference type="EC" id="3.1.3.5"/>
    </reaction>
</comment>
<feature type="binding site" evidence="7">
    <location>
        <position position="9"/>
    </location>
    <ligand>
        <name>a divalent metal cation</name>
        <dbReference type="ChEBI" id="CHEBI:60240"/>
    </ligand>
</feature>
<dbReference type="SUPFAM" id="SSF64167">
    <property type="entry name" value="SurE-like"/>
    <property type="match status" value="1"/>
</dbReference>
<comment type="subcellular location">
    <subcellularLocation>
        <location evidence="7">Cytoplasm</location>
    </subcellularLocation>
</comment>
<dbReference type="Pfam" id="PF01975">
    <property type="entry name" value="SurE"/>
    <property type="match status" value="1"/>
</dbReference>
<dbReference type="GO" id="GO:0005737">
    <property type="term" value="C:cytoplasm"/>
    <property type="evidence" value="ECO:0007669"/>
    <property type="project" value="UniProtKB-SubCell"/>
</dbReference>
<keyword evidence="6 7" id="KW-0378">Hydrolase</keyword>
<evidence type="ECO:0000259" key="8">
    <source>
        <dbReference type="Pfam" id="PF01975"/>
    </source>
</evidence>
<dbReference type="HAMAP" id="MF_00060">
    <property type="entry name" value="SurE"/>
    <property type="match status" value="1"/>
</dbReference>
<feature type="binding site" evidence="7">
    <location>
        <position position="8"/>
    </location>
    <ligand>
        <name>a divalent metal cation</name>
        <dbReference type="ChEBI" id="CHEBI:60240"/>
    </ligand>
</feature>
<evidence type="ECO:0000256" key="4">
    <source>
        <dbReference type="ARBA" id="ARBA00022723"/>
    </source>
</evidence>
<feature type="domain" description="Survival protein SurE-like phosphatase/nucleotidase" evidence="8">
    <location>
        <begin position="3"/>
        <end position="172"/>
    </location>
</feature>
<dbReference type="GO" id="GO:0046872">
    <property type="term" value="F:metal ion binding"/>
    <property type="evidence" value="ECO:0007669"/>
    <property type="project" value="UniProtKB-UniRule"/>
</dbReference>
<dbReference type="InterPro" id="IPR036523">
    <property type="entry name" value="SurE-like_sf"/>
</dbReference>
<reference evidence="9 10" key="1">
    <citation type="submission" date="2018-06" db="EMBL/GenBank/DDBJ databases">
        <title>Extensive metabolic versatility and redundancy in microbially diverse, dynamic hydrothermal sediments.</title>
        <authorList>
            <person name="Dombrowski N."/>
            <person name="Teske A."/>
            <person name="Baker B.J."/>
        </authorList>
    </citation>
    <scope>NUCLEOTIDE SEQUENCE [LARGE SCALE GENOMIC DNA]</scope>
    <source>
        <strain evidence="9">B36_G15</strain>
    </source>
</reference>
<accession>A0A660SGE0</accession>
<comment type="function">
    <text evidence="7">Nucleotidase that shows phosphatase activity on nucleoside 5'-monophosphates.</text>
</comment>
<keyword evidence="3 7" id="KW-0963">Cytoplasm</keyword>
<dbReference type="PANTHER" id="PTHR30457:SF12">
    <property type="entry name" value="5'_3'-NUCLEOTIDASE SURE"/>
    <property type="match status" value="1"/>
</dbReference>
<evidence type="ECO:0000313" key="10">
    <source>
        <dbReference type="Proteomes" id="UP000268469"/>
    </source>
</evidence>
<keyword evidence="4 7" id="KW-0479">Metal-binding</keyword>
<evidence type="ECO:0000256" key="2">
    <source>
        <dbReference type="ARBA" id="ARBA00011062"/>
    </source>
</evidence>
<feature type="binding site" evidence="7">
    <location>
        <position position="91"/>
    </location>
    <ligand>
        <name>a divalent metal cation</name>
        <dbReference type="ChEBI" id="CHEBI:60240"/>
    </ligand>
</feature>
<name>A0A660SGE0_UNCW3</name>
<dbReference type="GO" id="GO:0000166">
    <property type="term" value="F:nucleotide binding"/>
    <property type="evidence" value="ECO:0007669"/>
    <property type="project" value="UniProtKB-KW"/>
</dbReference>
<evidence type="ECO:0000313" key="9">
    <source>
        <dbReference type="EMBL" id="RKX69854.1"/>
    </source>
</evidence>
<evidence type="ECO:0000256" key="7">
    <source>
        <dbReference type="HAMAP-Rule" id="MF_00060"/>
    </source>
</evidence>
<dbReference type="InterPro" id="IPR030048">
    <property type="entry name" value="SurE"/>
</dbReference>
<evidence type="ECO:0000256" key="6">
    <source>
        <dbReference type="ARBA" id="ARBA00022801"/>
    </source>
</evidence>
<dbReference type="AlphaFoldDB" id="A0A660SGE0"/>
<comment type="caution">
    <text evidence="9">The sequence shown here is derived from an EMBL/GenBank/DDBJ whole genome shotgun (WGS) entry which is preliminary data.</text>
</comment>
<dbReference type="EC" id="3.1.3.5" evidence="7"/>
<dbReference type="NCBIfam" id="NF001490">
    <property type="entry name" value="PRK00346.1-4"/>
    <property type="match status" value="1"/>
</dbReference>
<dbReference type="NCBIfam" id="TIGR00087">
    <property type="entry name" value="surE"/>
    <property type="match status" value="1"/>
</dbReference>
<sequence length="235" mass="26345">MRILLTNDDGIEADGLWRAREELLKLGEVWIVAPDRDQSGVSQSLTLRHPIRVEERKERIFVVSGTPTDCVLLAYHHFVKGKIDLIVAGINHGYNMGYDVFYSGTVAAALQGGILRITSLAVSTEDIGSAQEHLIPTIEMAVAEGEKYVLNVNIPKGPKGYRITRLGRRIYNDEVIKREEERGIGYYVIDGTLSFEVDSGTDFEAIKEGYISITPLNLDLTDHKIFHYLQKRLNG</sequence>
<comment type="cofactor">
    <cofactor evidence="7">
        <name>a divalent metal cation</name>
        <dbReference type="ChEBI" id="CHEBI:60240"/>
    </cofactor>
    <text evidence="7">Binds 1 divalent metal cation per subunit.</text>
</comment>
<gene>
    <name evidence="7" type="primary">surE</name>
    <name evidence="9" type="ORF">DRP53_06905</name>
</gene>
<feature type="binding site" evidence="7">
    <location>
        <position position="39"/>
    </location>
    <ligand>
        <name>a divalent metal cation</name>
        <dbReference type="ChEBI" id="CHEBI:60240"/>
    </ligand>
</feature>
<dbReference type="InterPro" id="IPR002828">
    <property type="entry name" value="SurE-like_Pase/nucleotidase"/>
</dbReference>
<keyword evidence="5 7" id="KW-0547">Nucleotide-binding</keyword>
<proteinExistence type="inferred from homology"/>
<dbReference type="GO" id="GO:0008254">
    <property type="term" value="F:3'-nucleotidase activity"/>
    <property type="evidence" value="ECO:0007669"/>
    <property type="project" value="TreeGrafter"/>
</dbReference>
<evidence type="ECO:0000256" key="5">
    <source>
        <dbReference type="ARBA" id="ARBA00022741"/>
    </source>
</evidence>
<dbReference type="GO" id="GO:0008253">
    <property type="term" value="F:5'-nucleotidase activity"/>
    <property type="evidence" value="ECO:0007669"/>
    <property type="project" value="UniProtKB-UniRule"/>
</dbReference>